<dbReference type="CDD" id="cd14235">
    <property type="entry name" value="GAT_GGA_fungi"/>
    <property type="match status" value="1"/>
</dbReference>
<dbReference type="PROSITE" id="PS50179">
    <property type="entry name" value="VHS"/>
    <property type="match status" value="1"/>
</dbReference>
<dbReference type="EMBL" id="CCBN010000001">
    <property type="protein sequence ID" value="CDO51584.1"/>
    <property type="molecule type" value="Genomic_DNA"/>
</dbReference>
<dbReference type="GO" id="GO:0006896">
    <property type="term" value="P:Golgi to vacuole transport"/>
    <property type="evidence" value="ECO:0007669"/>
    <property type="project" value="UniProtKB-ARBA"/>
</dbReference>
<sequence>MSRYSDNGGSSLGGDYTDRFRVDGDFPATNPTTRPSSKPTSAVLVSLIERACAPHLHEPNLALNLEIADIINQKKGSTPRIAAINIVKHINDKNSHVAILAIGILDICVKNCGYPFYLQISRKEFLNELVRRFPEKPPVHYTRVQSLILQQLQEWWETICCTSKYKEDLGYIRDMHRLLSFKGYVFPEISLSDAAVLNPTENFQSAAEMEKEEREAQEAKLQELIRRGTPADLQEANRLMKIMSGFQESFTNYKAKVAEEVDKLRRKSDLLEEMLNNIKEGDTIQDDDVYSDIVSTLKTSQPKVEKMIDEEKDDEEAVIKLLALNDRIQSLLQKYFLLKKKDYAAASSVKIEGGSVSAKPNASLSLIDIDDEPDQPPSSASSPPPSGSGNINLIDQLNGLSFSPPATKLANNDITDLFSTPSPQPISVPAAASPATSNADYSIFKSLSPPATSAVSSPALQHQDSEWGNFGAAPALAQPASVTTHPINDDIKYTAVLTKTGPSTLQIKSTFSAPSGAVSGLNLQLSVPKSYHLTMDPQSGTTLVVPGSIITQTANVSSSNGGVINGVFKFRFKVNATVNGTPYERQGMVSENIQ</sequence>
<evidence type="ECO:0000259" key="8">
    <source>
        <dbReference type="PROSITE" id="PS50179"/>
    </source>
</evidence>
<reference evidence="11" key="1">
    <citation type="submission" date="2014-03" db="EMBL/GenBank/DDBJ databases">
        <authorList>
            <person name="Casaregola S."/>
        </authorList>
    </citation>
    <scope>NUCLEOTIDE SEQUENCE [LARGE SCALE GENOMIC DNA]</scope>
    <source>
        <strain evidence="11">CLIB 918</strain>
    </source>
</reference>
<dbReference type="PROSITE" id="PS50909">
    <property type="entry name" value="GAT"/>
    <property type="match status" value="1"/>
</dbReference>
<dbReference type="FunFam" id="1.20.5.170:FF:000024">
    <property type="entry name" value="VHS domain-containing protein"/>
    <property type="match status" value="1"/>
</dbReference>
<dbReference type="SMART" id="SM00809">
    <property type="entry name" value="Alpha_adaptinC2"/>
    <property type="match status" value="1"/>
</dbReference>
<dbReference type="AlphaFoldDB" id="A0A0J9X3C2"/>
<dbReference type="InterPro" id="IPR008152">
    <property type="entry name" value="Clathrin_a/b/g-adaptin_app_Ig"/>
</dbReference>
<feature type="coiled-coil region" evidence="6">
    <location>
        <begin position="254"/>
        <end position="281"/>
    </location>
</feature>
<evidence type="ECO:0000256" key="6">
    <source>
        <dbReference type="SAM" id="Coils"/>
    </source>
</evidence>
<dbReference type="PANTHER" id="PTHR47180">
    <property type="entry name" value="ADP-RIBOSYLATION FACTOR-BINDING PROTEIN GGA1-RELATED"/>
    <property type="match status" value="1"/>
</dbReference>
<dbReference type="Gene3D" id="1.25.40.90">
    <property type="match status" value="1"/>
</dbReference>
<dbReference type="Gene3D" id="2.60.40.1230">
    <property type="match status" value="1"/>
</dbReference>
<dbReference type="GO" id="GO:0043328">
    <property type="term" value="P:protein transport to vacuole involved in ubiquitin-dependent protein catabolic process via the multivesicular body sorting pathway"/>
    <property type="evidence" value="ECO:0007669"/>
    <property type="project" value="TreeGrafter"/>
</dbReference>
<dbReference type="STRING" id="1173061.A0A0J9X3C2"/>
<dbReference type="SUPFAM" id="SSF89009">
    <property type="entry name" value="GAT-like domain"/>
    <property type="match status" value="1"/>
</dbReference>
<dbReference type="InterPro" id="IPR013041">
    <property type="entry name" value="Clathrin_app_Ig-like_sf"/>
</dbReference>
<keyword evidence="12" id="KW-1185">Reference proteome</keyword>
<comment type="subcellular location">
    <subcellularLocation>
        <location evidence="1">Golgi apparatus</location>
        <location evidence="1">trans-Golgi network</location>
    </subcellularLocation>
</comment>
<dbReference type="InterPro" id="IPR052653">
    <property type="entry name" value="ARF-binding"/>
</dbReference>
<dbReference type="GO" id="GO:0006895">
    <property type="term" value="P:Golgi to endosome transport"/>
    <property type="evidence" value="ECO:0007669"/>
    <property type="project" value="TreeGrafter"/>
</dbReference>
<dbReference type="GO" id="GO:0005829">
    <property type="term" value="C:cytosol"/>
    <property type="evidence" value="ECO:0007669"/>
    <property type="project" value="GOC"/>
</dbReference>
<accession>A0A0J9X3C2</accession>
<dbReference type="Pfam" id="PF02883">
    <property type="entry name" value="Alpha_adaptinC2"/>
    <property type="match status" value="1"/>
</dbReference>
<dbReference type="InterPro" id="IPR038425">
    <property type="entry name" value="GAT_sf"/>
</dbReference>
<dbReference type="SUPFAM" id="SSF49348">
    <property type="entry name" value="Clathrin adaptor appendage domain"/>
    <property type="match status" value="1"/>
</dbReference>
<feature type="domain" description="VHS" evidence="8">
    <location>
        <begin position="51"/>
        <end position="187"/>
    </location>
</feature>
<protein>
    <submittedName>
        <fullName evidence="11">Similar to Saccharomyces cerevisiae YHR108W GGA2 Protein that interacts with and regulates Arf1p</fullName>
    </submittedName>
</protein>
<evidence type="ECO:0000313" key="12">
    <source>
        <dbReference type="Proteomes" id="UP000242525"/>
    </source>
</evidence>
<dbReference type="InterPro" id="IPR008153">
    <property type="entry name" value="GAE_dom"/>
</dbReference>
<evidence type="ECO:0000256" key="7">
    <source>
        <dbReference type="SAM" id="MobiDB-lite"/>
    </source>
</evidence>
<feature type="compositionally biased region" description="Polar residues" evidence="7">
    <location>
        <begin position="29"/>
        <end position="39"/>
    </location>
</feature>
<dbReference type="OrthoDB" id="2018246at2759"/>
<keyword evidence="4" id="KW-0333">Golgi apparatus</keyword>
<evidence type="ECO:0000256" key="1">
    <source>
        <dbReference type="ARBA" id="ARBA00004601"/>
    </source>
</evidence>
<evidence type="ECO:0000256" key="5">
    <source>
        <dbReference type="ARBA" id="ARBA00053552"/>
    </source>
</evidence>
<evidence type="ECO:0000259" key="9">
    <source>
        <dbReference type="PROSITE" id="PS50180"/>
    </source>
</evidence>
<dbReference type="FunFam" id="1.25.40.90:FF:000008">
    <property type="entry name" value="VHS domain protein"/>
    <property type="match status" value="1"/>
</dbReference>
<keyword evidence="2" id="KW-0813">Transport</keyword>
<dbReference type="PROSITE" id="PS50180">
    <property type="entry name" value="GAE"/>
    <property type="match status" value="1"/>
</dbReference>
<dbReference type="GO" id="GO:0035091">
    <property type="term" value="F:phosphatidylinositol binding"/>
    <property type="evidence" value="ECO:0007669"/>
    <property type="project" value="InterPro"/>
</dbReference>
<evidence type="ECO:0000259" key="10">
    <source>
        <dbReference type="PROSITE" id="PS50909"/>
    </source>
</evidence>
<dbReference type="InterPro" id="IPR008942">
    <property type="entry name" value="ENTH_VHS"/>
</dbReference>
<dbReference type="SMART" id="SM00288">
    <property type="entry name" value="VHS"/>
    <property type="match status" value="1"/>
</dbReference>
<evidence type="ECO:0000256" key="3">
    <source>
        <dbReference type="ARBA" id="ARBA00022927"/>
    </source>
</evidence>
<evidence type="ECO:0000256" key="4">
    <source>
        <dbReference type="ARBA" id="ARBA00023034"/>
    </source>
</evidence>
<evidence type="ECO:0000256" key="2">
    <source>
        <dbReference type="ARBA" id="ARBA00022448"/>
    </source>
</evidence>
<comment type="caution">
    <text evidence="11">The sequence shown here is derived from an EMBL/GenBank/DDBJ whole genome shotgun (WGS) entry which is preliminary data.</text>
</comment>
<feature type="domain" description="GAE" evidence="9">
    <location>
        <begin position="474"/>
        <end position="593"/>
    </location>
</feature>
<evidence type="ECO:0000313" key="11">
    <source>
        <dbReference type="EMBL" id="CDO51584.1"/>
    </source>
</evidence>
<organism evidence="11 12">
    <name type="scientific">Geotrichum candidum</name>
    <name type="common">Oospora lactis</name>
    <name type="synonym">Dipodascus geotrichum</name>
    <dbReference type="NCBI Taxonomy" id="1173061"/>
    <lineage>
        <taxon>Eukaryota</taxon>
        <taxon>Fungi</taxon>
        <taxon>Dikarya</taxon>
        <taxon>Ascomycota</taxon>
        <taxon>Saccharomycotina</taxon>
        <taxon>Dipodascomycetes</taxon>
        <taxon>Dipodascales</taxon>
        <taxon>Dipodascaceae</taxon>
        <taxon>Geotrichum</taxon>
    </lineage>
</organism>
<gene>
    <name evidence="11" type="ORF">BN980_GECA01s08667g</name>
</gene>
<dbReference type="PANTHER" id="PTHR47180:SF1">
    <property type="entry name" value="ADP-RIBOSYLATION FACTOR-BINDING PROTEIN GGA1-RELATED"/>
    <property type="match status" value="1"/>
</dbReference>
<dbReference type="Gene3D" id="1.20.58.160">
    <property type="match status" value="1"/>
</dbReference>
<name>A0A0J9X3C2_GEOCN</name>
<feature type="domain" description="GAT" evidence="10">
    <location>
        <begin position="214"/>
        <end position="340"/>
    </location>
</feature>
<dbReference type="Pfam" id="PF03127">
    <property type="entry name" value="GAT"/>
    <property type="match status" value="1"/>
</dbReference>
<dbReference type="GO" id="GO:0043130">
    <property type="term" value="F:ubiquitin binding"/>
    <property type="evidence" value="ECO:0007669"/>
    <property type="project" value="InterPro"/>
</dbReference>
<proteinExistence type="predicted"/>
<dbReference type="GO" id="GO:0005802">
    <property type="term" value="C:trans-Golgi network"/>
    <property type="evidence" value="ECO:0007669"/>
    <property type="project" value="UniProtKB-ARBA"/>
</dbReference>
<comment type="function">
    <text evidence="5">May play a role in the regulation of membrane traffic through the trans-Golgi network.</text>
</comment>
<keyword evidence="6" id="KW-0175">Coiled coil</keyword>
<keyword evidence="3" id="KW-0653">Protein transport</keyword>
<dbReference type="Pfam" id="PF00790">
    <property type="entry name" value="VHS"/>
    <property type="match status" value="1"/>
</dbReference>
<dbReference type="SUPFAM" id="SSF48464">
    <property type="entry name" value="ENTH/VHS domain"/>
    <property type="match status" value="1"/>
</dbReference>
<dbReference type="Proteomes" id="UP000242525">
    <property type="component" value="Unassembled WGS sequence"/>
</dbReference>
<feature type="region of interest" description="Disordered" evidence="7">
    <location>
        <begin position="1"/>
        <end position="39"/>
    </location>
</feature>
<dbReference type="InterPro" id="IPR004152">
    <property type="entry name" value="GAT_dom"/>
</dbReference>
<dbReference type="CDD" id="cd16998">
    <property type="entry name" value="VHS_GGA_fungi"/>
    <property type="match status" value="1"/>
</dbReference>
<dbReference type="InterPro" id="IPR002014">
    <property type="entry name" value="VHS_dom"/>
</dbReference>
<feature type="region of interest" description="Disordered" evidence="7">
    <location>
        <begin position="367"/>
        <end position="395"/>
    </location>
</feature>